<dbReference type="PROSITE" id="PS50172">
    <property type="entry name" value="BRCT"/>
    <property type="match status" value="1"/>
</dbReference>
<reference evidence="2 3" key="1">
    <citation type="journal article" date="2021" name="Elife">
        <title>Chloroplast acquisition without the gene transfer in kleptoplastic sea slugs, Plakobranchus ocellatus.</title>
        <authorList>
            <person name="Maeda T."/>
            <person name="Takahashi S."/>
            <person name="Yoshida T."/>
            <person name="Shimamura S."/>
            <person name="Takaki Y."/>
            <person name="Nagai Y."/>
            <person name="Toyoda A."/>
            <person name="Suzuki Y."/>
            <person name="Arimoto A."/>
            <person name="Ishii H."/>
            <person name="Satoh N."/>
            <person name="Nishiyama T."/>
            <person name="Hasebe M."/>
            <person name="Maruyama T."/>
            <person name="Minagawa J."/>
            <person name="Obokata J."/>
            <person name="Shigenobu S."/>
        </authorList>
    </citation>
    <scope>NUCLEOTIDE SEQUENCE [LARGE SCALE GENOMIC DNA]</scope>
</reference>
<dbReference type="SUPFAM" id="SSF52113">
    <property type="entry name" value="BRCT domain"/>
    <property type="match status" value="1"/>
</dbReference>
<dbReference type="GO" id="GO:0000278">
    <property type="term" value="P:mitotic cell cycle"/>
    <property type="evidence" value="ECO:0007669"/>
    <property type="project" value="TreeGrafter"/>
</dbReference>
<evidence type="ECO:0000313" key="2">
    <source>
        <dbReference type="EMBL" id="GFO36633.1"/>
    </source>
</evidence>
<sequence length="139" mass="15724">MLVGKGLREQELVYSVLKKFGVLHLTNSVEASSTHVVCGEPRRPLNLLRAIAQECWVLSKEWVFKSLEAGSSLREEEFDMDIMNYQLSRRPSYQRKVGMAERTLSEAPYVSEHDSDEHICTELSRSLLATIANQAIPTA</sequence>
<dbReference type="InterPro" id="IPR036420">
    <property type="entry name" value="BRCT_dom_sf"/>
</dbReference>
<dbReference type="EMBL" id="BLXT01007118">
    <property type="protein sequence ID" value="GFO36633.1"/>
    <property type="molecule type" value="Genomic_DNA"/>
</dbReference>
<name>A0AAV4CXJ3_9GAST</name>
<dbReference type="PANTHER" id="PTHR14625">
    <property type="entry name" value="MICROCEPHALIN"/>
    <property type="match status" value="1"/>
</dbReference>
<dbReference type="CDD" id="cd17736">
    <property type="entry name" value="BRCT_microcephalin_rpt2"/>
    <property type="match status" value="1"/>
</dbReference>
<dbReference type="InterPro" id="IPR001357">
    <property type="entry name" value="BRCT_dom"/>
</dbReference>
<dbReference type="Gene3D" id="3.40.50.10190">
    <property type="entry name" value="BRCT domain"/>
    <property type="match status" value="1"/>
</dbReference>
<keyword evidence="3" id="KW-1185">Reference proteome</keyword>
<comment type="caution">
    <text evidence="2">The sequence shown here is derived from an EMBL/GenBank/DDBJ whole genome shotgun (WGS) entry which is preliminary data.</text>
</comment>
<accession>A0AAV4CXJ3</accession>
<evidence type="ECO:0000313" key="3">
    <source>
        <dbReference type="Proteomes" id="UP000735302"/>
    </source>
</evidence>
<dbReference type="AlphaFoldDB" id="A0AAV4CXJ3"/>
<organism evidence="2 3">
    <name type="scientific">Plakobranchus ocellatus</name>
    <dbReference type="NCBI Taxonomy" id="259542"/>
    <lineage>
        <taxon>Eukaryota</taxon>
        <taxon>Metazoa</taxon>
        <taxon>Spiralia</taxon>
        <taxon>Lophotrochozoa</taxon>
        <taxon>Mollusca</taxon>
        <taxon>Gastropoda</taxon>
        <taxon>Heterobranchia</taxon>
        <taxon>Euthyneura</taxon>
        <taxon>Panpulmonata</taxon>
        <taxon>Sacoglossa</taxon>
        <taxon>Placobranchoidea</taxon>
        <taxon>Plakobranchidae</taxon>
        <taxon>Plakobranchus</taxon>
    </lineage>
</organism>
<dbReference type="Pfam" id="PF00533">
    <property type="entry name" value="BRCT"/>
    <property type="match status" value="1"/>
</dbReference>
<dbReference type="PANTHER" id="PTHR14625:SF3">
    <property type="entry name" value="MICROCEPHALIN"/>
    <property type="match status" value="1"/>
</dbReference>
<feature type="domain" description="BRCT" evidence="1">
    <location>
        <begin position="1"/>
        <end position="80"/>
    </location>
</feature>
<dbReference type="InterPro" id="IPR022047">
    <property type="entry name" value="Microcephalin-like"/>
</dbReference>
<proteinExistence type="predicted"/>
<protein>
    <submittedName>
        <fullName evidence="2">Microcephalin-like</fullName>
    </submittedName>
</protein>
<gene>
    <name evidence="2" type="ORF">PoB_006313800</name>
</gene>
<evidence type="ECO:0000259" key="1">
    <source>
        <dbReference type="PROSITE" id="PS50172"/>
    </source>
</evidence>
<dbReference type="Proteomes" id="UP000735302">
    <property type="component" value="Unassembled WGS sequence"/>
</dbReference>